<sequence>MGVSVLLFVVVVSVTVGAVVSTLPVEVVEVVLPAASATSVTTEYSPSANALAGLPE</sequence>
<evidence type="ECO:0000313" key="1">
    <source>
        <dbReference type="EMBL" id="GGZ81438.1"/>
    </source>
</evidence>
<reference evidence="1" key="1">
    <citation type="journal article" date="2014" name="Int. J. Syst. Evol. Microbiol.">
        <title>Complete genome sequence of Corynebacterium casei LMG S-19264T (=DSM 44701T), isolated from a smear-ripened cheese.</title>
        <authorList>
            <consortium name="US DOE Joint Genome Institute (JGI-PGF)"/>
            <person name="Walter F."/>
            <person name="Albersmeier A."/>
            <person name="Kalinowski J."/>
            <person name="Ruckert C."/>
        </authorList>
    </citation>
    <scope>NUCLEOTIDE SEQUENCE</scope>
    <source>
        <strain evidence="1">KCTC 32337</strain>
    </source>
</reference>
<gene>
    <name evidence="1" type="ORF">GCM10011274_44240</name>
</gene>
<name>A0A8H9LYI4_9ALTE</name>
<comment type="caution">
    <text evidence="1">The sequence shown here is derived from an EMBL/GenBank/DDBJ whole genome shotgun (WGS) entry which is preliminary data.</text>
</comment>
<protein>
    <submittedName>
        <fullName evidence="1">Uncharacterized protein</fullName>
    </submittedName>
</protein>
<accession>A0A8H9LYI4</accession>
<organism evidence="1 2">
    <name type="scientific">Paraglaciecola chathamensis</name>
    <dbReference type="NCBI Taxonomy" id="368405"/>
    <lineage>
        <taxon>Bacteria</taxon>
        <taxon>Pseudomonadati</taxon>
        <taxon>Pseudomonadota</taxon>
        <taxon>Gammaproteobacteria</taxon>
        <taxon>Alteromonadales</taxon>
        <taxon>Alteromonadaceae</taxon>
        <taxon>Paraglaciecola</taxon>
    </lineage>
</organism>
<evidence type="ECO:0000313" key="2">
    <source>
        <dbReference type="Proteomes" id="UP000622604"/>
    </source>
</evidence>
<dbReference type="Proteomes" id="UP000622604">
    <property type="component" value="Unassembled WGS sequence"/>
</dbReference>
<dbReference type="EMBL" id="BMZC01000018">
    <property type="protein sequence ID" value="GGZ81438.1"/>
    <property type="molecule type" value="Genomic_DNA"/>
</dbReference>
<reference evidence="1" key="2">
    <citation type="submission" date="2020-09" db="EMBL/GenBank/DDBJ databases">
        <authorList>
            <person name="Sun Q."/>
            <person name="Kim S."/>
        </authorList>
    </citation>
    <scope>NUCLEOTIDE SEQUENCE</scope>
    <source>
        <strain evidence="1">KCTC 32337</strain>
    </source>
</reference>
<dbReference type="AlphaFoldDB" id="A0A8H9LYI4"/>
<proteinExistence type="predicted"/>